<protein>
    <submittedName>
        <fullName evidence="1">Uncharacterized protein</fullName>
    </submittedName>
</protein>
<evidence type="ECO:0000313" key="1">
    <source>
        <dbReference type="EMBL" id="PSL08157.1"/>
    </source>
</evidence>
<name>A0A2P8EFA6_9ACTN</name>
<dbReference type="AlphaFoldDB" id="A0A2P8EFA6"/>
<keyword evidence="2" id="KW-1185">Reference proteome</keyword>
<accession>A0A2P8EFA6</accession>
<proteinExistence type="predicted"/>
<evidence type="ECO:0000313" key="2">
    <source>
        <dbReference type="Proteomes" id="UP000243528"/>
    </source>
</evidence>
<dbReference type="RefSeq" id="WP_165358389.1">
    <property type="nucleotide sequence ID" value="NZ_ML142897.1"/>
</dbReference>
<sequence length="51" mass="5751">MSTKILTRQICLSCQRRTPHEELRRDDGTHVPGKTILVCETCGIVTTAPKR</sequence>
<comment type="caution">
    <text evidence="1">The sequence shown here is derived from an EMBL/GenBank/DDBJ whole genome shotgun (WGS) entry which is preliminary data.</text>
</comment>
<dbReference type="Proteomes" id="UP000243528">
    <property type="component" value="Unassembled WGS sequence"/>
</dbReference>
<dbReference type="EMBL" id="PYGE01000001">
    <property type="protein sequence ID" value="PSL08157.1"/>
    <property type="molecule type" value="Genomic_DNA"/>
</dbReference>
<organism evidence="1 2">
    <name type="scientific">Haloactinopolyspora alba</name>
    <dbReference type="NCBI Taxonomy" id="648780"/>
    <lineage>
        <taxon>Bacteria</taxon>
        <taxon>Bacillati</taxon>
        <taxon>Actinomycetota</taxon>
        <taxon>Actinomycetes</taxon>
        <taxon>Jiangellales</taxon>
        <taxon>Jiangellaceae</taxon>
        <taxon>Haloactinopolyspora</taxon>
    </lineage>
</organism>
<reference evidence="1 2" key="1">
    <citation type="submission" date="2018-03" db="EMBL/GenBank/DDBJ databases">
        <title>Genomic Encyclopedia of Archaeal and Bacterial Type Strains, Phase II (KMG-II): from individual species to whole genera.</title>
        <authorList>
            <person name="Goeker M."/>
        </authorList>
    </citation>
    <scope>NUCLEOTIDE SEQUENCE [LARGE SCALE GENOMIC DNA]</scope>
    <source>
        <strain evidence="1 2">DSM 45211</strain>
    </source>
</reference>
<gene>
    <name evidence="1" type="ORF">CLV30_101124</name>
</gene>